<organism evidence="1 2">
    <name type="scientific">Spirosoma aureum</name>
    <dbReference type="NCBI Taxonomy" id="2692134"/>
    <lineage>
        <taxon>Bacteria</taxon>
        <taxon>Pseudomonadati</taxon>
        <taxon>Bacteroidota</taxon>
        <taxon>Cytophagia</taxon>
        <taxon>Cytophagales</taxon>
        <taxon>Cytophagaceae</taxon>
        <taxon>Spirosoma</taxon>
    </lineage>
</organism>
<dbReference type="KEGG" id="spib:G8759_17005"/>
<reference evidence="1 2" key="1">
    <citation type="submission" date="2020-03" db="EMBL/GenBank/DDBJ databases">
        <authorList>
            <person name="Kim M.K."/>
        </authorList>
    </citation>
    <scope>NUCLEOTIDE SEQUENCE [LARGE SCALE GENOMIC DNA]</scope>
    <source>
        <strain evidence="1 2">BT328</strain>
    </source>
</reference>
<gene>
    <name evidence="1" type="ORF">G8759_17005</name>
</gene>
<keyword evidence="2" id="KW-1185">Reference proteome</keyword>
<dbReference type="EMBL" id="CP050063">
    <property type="protein sequence ID" value="QIP14192.1"/>
    <property type="molecule type" value="Genomic_DNA"/>
</dbReference>
<protein>
    <submittedName>
        <fullName evidence="1">Uncharacterized protein</fullName>
    </submittedName>
</protein>
<dbReference type="Proteomes" id="UP000501802">
    <property type="component" value="Chromosome"/>
</dbReference>
<sequence>MKYLSLIICSVILFACAPSKKKVCEKIDDGIRTYLEKVASKQNKELTINQLTTIDFEMVGAGRLDTLIQQNYSHKISRFLTLQKTATNQANSKAYLDSVNYYAKLDSLTSLQITTRWRDPKVYYYSKTIVNMTTGDQKLVDTMRYALDKSFKLMPLL</sequence>
<dbReference type="PROSITE" id="PS51257">
    <property type="entry name" value="PROKAR_LIPOPROTEIN"/>
    <property type="match status" value="1"/>
</dbReference>
<evidence type="ECO:0000313" key="1">
    <source>
        <dbReference type="EMBL" id="QIP14192.1"/>
    </source>
</evidence>
<proteinExistence type="predicted"/>
<dbReference type="RefSeq" id="WP_167209990.1">
    <property type="nucleotide sequence ID" value="NZ_CP050063.1"/>
</dbReference>
<evidence type="ECO:0000313" key="2">
    <source>
        <dbReference type="Proteomes" id="UP000501802"/>
    </source>
</evidence>
<accession>A0A6G9ANX3</accession>
<dbReference type="AlphaFoldDB" id="A0A6G9ANX3"/>
<name>A0A6G9ANX3_9BACT</name>